<evidence type="ECO:0000259" key="1">
    <source>
        <dbReference type="Pfam" id="PF06445"/>
    </source>
</evidence>
<dbReference type="Gene3D" id="3.20.80.10">
    <property type="entry name" value="Regulatory factor, effector binding domain"/>
    <property type="match status" value="1"/>
</dbReference>
<dbReference type="RefSeq" id="WP_332080819.1">
    <property type="nucleotide sequence ID" value="NZ_JAZHYN010000009.1"/>
</dbReference>
<gene>
    <name evidence="2" type="ORF">V3H18_04955</name>
</gene>
<dbReference type="EMBL" id="JAZHYN010000009">
    <property type="protein sequence ID" value="MEF3365879.1"/>
    <property type="molecule type" value="Genomic_DNA"/>
</dbReference>
<dbReference type="Pfam" id="PF06445">
    <property type="entry name" value="GyrI-like"/>
    <property type="match status" value="1"/>
</dbReference>
<organism evidence="2 3">
    <name type="scientific">Methylocystis borbori</name>
    <dbReference type="NCBI Taxonomy" id="3118750"/>
    <lineage>
        <taxon>Bacteria</taxon>
        <taxon>Pseudomonadati</taxon>
        <taxon>Pseudomonadota</taxon>
        <taxon>Alphaproteobacteria</taxon>
        <taxon>Hyphomicrobiales</taxon>
        <taxon>Methylocystaceae</taxon>
        <taxon>Methylocystis</taxon>
    </lineage>
</organism>
<reference evidence="2 3" key="1">
    <citation type="submission" date="2024-02" db="EMBL/GenBank/DDBJ databases">
        <authorList>
            <person name="Grouzdev D."/>
        </authorList>
    </citation>
    <scope>NUCLEOTIDE SEQUENCE [LARGE SCALE GENOMIC DNA]</scope>
    <source>
        <strain evidence="2 3">9N</strain>
    </source>
</reference>
<evidence type="ECO:0000313" key="3">
    <source>
        <dbReference type="Proteomes" id="UP001350748"/>
    </source>
</evidence>
<sequence length="205" mass="23191">MDKIDFKKKLSTLYSAPTGDFATVDAPILQFVKIDGTGDPNRDPAYKRAIEWLYAISYAIKFAAKTQLQKDYIVPPLEGLWRADDPDDFVKRRKHLWRWTMMIMAPDFVDRSLYEAALSKSRGKLGEPPPSLRLEPLNEGQCLQTLHIGGYDDEGPTLAKLHNEIMPAKGLTFAGPHHEIYLSDARKTPPEKLRTILRQPVKSAG</sequence>
<accession>A0ABU7XES7</accession>
<dbReference type="InterPro" id="IPR029442">
    <property type="entry name" value="GyrI-like"/>
</dbReference>
<name>A0ABU7XES7_9HYPH</name>
<feature type="domain" description="GyrI-like small molecule binding" evidence="1">
    <location>
        <begin position="26"/>
        <end position="201"/>
    </location>
</feature>
<dbReference type="PIRSF" id="PIRSF031644">
    <property type="entry name" value="UCP031644"/>
    <property type="match status" value="1"/>
</dbReference>
<dbReference type="InterPro" id="IPR008319">
    <property type="entry name" value="GyrI-like_CCH_Lin2189-like"/>
</dbReference>
<evidence type="ECO:0000313" key="2">
    <source>
        <dbReference type="EMBL" id="MEF3365879.1"/>
    </source>
</evidence>
<comment type="caution">
    <text evidence="2">The sequence shown here is derived from an EMBL/GenBank/DDBJ whole genome shotgun (WGS) entry which is preliminary data.</text>
</comment>
<dbReference type="SUPFAM" id="SSF55136">
    <property type="entry name" value="Probable bacterial effector-binding domain"/>
    <property type="match status" value="1"/>
</dbReference>
<dbReference type="Proteomes" id="UP001350748">
    <property type="component" value="Unassembled WGS sequence"/>
</dbReference>
<protein>
    <submittedName>
        <fullName evidence="2">GyrI-like domain-containing protein</fullName>
    </submittedName>
</protein>
<dbReference type="InterPro" id="IPR011256">
    <property type="entry name" value="Reg_factor_effector_dom_sf"/>
</dbReference>
<proteinExistence type="predicted"/>
<keyword evidence="3" id="KW-1185">Reference proteome</keyword>